<evidence type="ECO:0000256" key="11">
    <source>
        <dbReference type="ARBA" id="ARBA00074431"/>
    </source>
</evidence>
<evidence type="ECO:0000256" key="8">
    <source>
        <dbReference type="ARBA" id="ARBA00023240"/>
    </source>
</evidence>
<dbReference type="GO" id="GO:0030166">
    <property type="term" value="P:proteoglycan biosynthetic process"/>
    <property type="evidence" value="ECO:0007669"/>
    <property type="project" value="TreeGrafter"/>
</dbReference>
<dbReference type="EMBL" id="CAJVCH010570896">
    <property type="protein sequence ID" value="CAG7836149.1"/>
    <property type="molecule type" value="Genomic_DNA"/>
</dbReference>
<dbReference type="PANTHER" id="PTHR13023:SF3">
    <property type="entry name" value="SOLUBLE CALCIUM-ACTIVATED NUCLEOTIDASE 1"/>
    <property type="match status" value="1"/>
</dbReference>
<evidence type="ECO:0000256" key="9">
    <source>
        <dbReference type="ARBA" id="ARBA00025738"/>
    </source>
</evidence>
<evidence type="ECO:0000256" key="7">
    <source>
        <dbReference type="ARBA" id="ARBA00022837"/>
    </source>
</evidence>
<sequence length="412" mass="46893">MNLSEWRQAVRTPTTYRVGNSTFRFQTKFVFFLIAFTIICLLYLSVPTHEASPINSVNVGGKRGSLLWGSRRWQRHGKYPLTDPVTTEKGLKFRVGIISDLDQESKSSSGKWISYLRRGHLYLQFNKDSPKHSKVALEWDSGEPLVVKSELNQGGRGMELSELIVFNGKLYSFDDRTGIVYNLVTTESDEVLPVPWVILADGNGTLPKGFKCEWAGVKDGYMYVGGLGKEWTTSSGELLNLNPQYIKKISTTGEVEHLSWVSNYNKMAQALNIHFPGYVIHESSGWSDILQKWVFLPRRASSEQYHEKTDEKKGTNIMLVANEDFSNIEVRHVGDVVPTHGFSSFKWIPSTDDQLIIALKSEEFEGKTATYIMHPRLSDLRLPCVFWCNIHIFAIIGFSTKCICIQYFIYNT</sequence>
<keyword evidence="13" id="KW-0812">Transmembrane</keyword>
<dbReference type="FunFam" id="2.120.10.100:FF:000001">
    <property type="entry name" value="Soluble calcium-activated nucleotidase 1"/>
    <property type="match status" value="1"/>
</dbReference>
<evidence type="ECO:0000256" key="13">
    <source>
        <dbReference type="SAM" id="Phobius"/>
    </source>
</evidence>
<dbReference type="Pfam" id="PF06079">
    <property type="entry name" value="Apyrase"/>
    <property type="match status" value="1"/>
</dbReference>
<evidence type="ECO:0000256" key="4">
    <source>
        <dbReference type="ARBA" id="ARBA00022656"/>
    </source>
</evidence>
<feature type="binding site" evidence="12">
    <location>
        <position position="282"/>
    </location>
    <ligand>
        <name>Ca(2+)</name>
        <dbReference type="ChEBI" id="CHEBI:29108"/>
    </ligand>
</feature>
<dbReference type="InterPro" id="IPR009283">
    <property type="entry name" value="Apyrase"/>
</dbReference>
<dbReference type="GO" id="GO:0004382">
    <property type="term" value="F:GDP phosphatase activity"/>
    <property type="evidence" value="ECO:0007669"/>
    <property type="project" value="TreeGrafter"/>
</dbReference>
<dbReference type="EC" id="3.6.1.5" evidence="2"/>
<evidence type="ECO:0000256" key="3">
    <source>
        <dbReference type="ARBA" id="ARBA00022442"/>
    </source>
</evidence>
<evidence type="ECO:0000256" key="2">
    <source>
        <dbReference type="ARBA" id="ARBA00012148"/>
    </source>
</evidence>
<dbReference type="GO" id="GO:0090729">
    <property type="term" value="F:toxin activity"/>
    <property type="evidence" value="ECO:0007669"/>
    <property type="project" value="UniProtKB-KW"/>
</dbReference>
<feature type="binding site" evidence="12">
    <location>
        <position position="162"/>
    </location>
    <ligand>
        <name>Ca(2+)</name>
        <dbReference type="ChEBI" id="CHEBI:29108"/>
    </ligand>
</feature>
<evidence type="ECO:0000256" key="10">
    <source>
        <dbReference type="ARBA" id="ARBA00047297"/>
    </source>
</evidence>
<reference evidence="14" key="1">
    <citation type="submission" date="2021-06" db="EMBL/GenBank/DDBJ databases">
        <authorList>
            <person name="Hodson N. C."/>
            <person name="Mongue J. A."/>
            <person name="Jaron S. K."/>
        </authorList>
    </citation>
    <scope>NUCLEOTIDE SEQUENCE</scope>
</reference>
<protein>
    <recommendedName>
        <fullName evidence="11">Apyrase</fullName>
        <ecNumber evidence="2">3.6.1.5</ecNumber>
    </recommendedName>
</protein>
<feature type="binding site" evidence="12">
    <location>
        <position position="343"/>
    </location>
    <ligand>
        <name>Ca(2+)</name>
        <dbReference type="ChEBI" id="CHEBI:29108"/>
    </ligand>
</feature>
<organism evidence="14 15">
    <name type="scientific">Allacma fusca</name>
    <dbReference type="NCBI Taxonomy" id="39272"/>
    <lineage>
        <taxon>Eukaryota</taxon>
        <taxon>Metazoa</taxon>
        <taxon>Ecdysozoa</taxon>
        <taxon>Arthropoda</taxon>
        <taxon>Hexapoda</taxon>
        <taxon>Collembola</taxon>
        <taxon>Symphypleona</taxon>
        <taxon>Sminthuridae</taxon>
        <taxon>Allacma</taxon>
    </lineage>
</organism>
<keyword evidence="3" id="KW-1201">Platelet aggregation inhibiting toxin</keyword>
<keyword evidence="13" id="KW-1133">Transmembrane helix</keyword>
<dbReference type="GO" id="GO:0045134">
    <property type="term" value="F:UDP phosphatase activity"/>
    <property type="evidence" value="ECO:0007669"/>
    <property type="project" value="TreeGrafter"/>
</dbReference>
<comment type="caution">
    <text evidence="14">The sequence shown here is derived from an EMBL/GenBank/DDBJ whole genome shotgun (WGS) entry which is preliminary data.</text>
</comment>
<comment type="catalytic activity">
    <reaction evidence="10">
        <text>a ribonucleoside 5'-triphosphate + 2 H2O = a ribonucleoside 5'-phosphate + 2 phosphate + 2 H(+)</text>
        <dbReference type="Rhea" id="RHEA:36795"/>
        <dbReference type="ChEBI" id="CHEBI:15377"/>
        <dbReference type="ChEBI" id="CHEBI:15378"/>
        <dbReference type="ChEBI" id="CHEBI:43474"/>
        <dbReference type="ChEBI" id="CHEBI:58043"/>
        <dbReference type="ChEBI" id="CHEBI:61557"/>
        <dbReference type="EC" id="3.6.1.5"/>
    </reaction>
    <physiologicalReaction direction="left-to-right" evidence="10">
        <dbReference type="Rhea" id="RHEA:36796"/>
    </physiologicalReaction>
</comment>
<dbReference type="Proteomes" id="UP000708208">
    <property type="component" value="Unassembled WGS sequence"/>
</dbReference>
<dbReference type="OrthoDB" id="25028at2759"/>
<dbReference type="PANTHER" id="PTHR13023">
    <property type="entry name" value="APYRASE"/>
    <property type="match status" value="1"/>
</dbReference>
<keyword evidence="15" id="KW-1185">Reference proteome</keyword>
<gene>
    <name evidence="14" type="ORF">AFUS01_LOCUS45425</name>
</gene>
<keyword evidence="5 12" id="KW-0479">Metal-binding</keyword>
<keyword evidence="7 12" id="KW-0106">Calcium</keyword>
<evidence type="ECO:0000313" key="14">
    <source>
        <dbReference type="EMBL" id="CAG7836149.1"/>
    </source>
</evidence>
<keyword evidence="8" id="KW-1199">Hemostasis impairing toxin</keyword>
<evidence type="ECO:0000256" key="6">
    <source>
        <dbReference type="ARBA" id="ARBA00022801"/>
    </source>
</evidence>
<evidence type="ECO:0000313" key="15">
    <source>
        <dbReference type="Proteomes" id="UP000708208"/>
    </source>
</evidence>
<name>A0A8J2LPF1_9HEXA</name>
<evidence type="ECO:0000256" key="5">
    <source>
        <dbReference type="ARBA" id="ARBA00022723"/>
    </source>
</evidence>
<feature type="binding site" evidence="12">
    <location>
        <position position="213"/>
    </location>
    <ligand>
        <name>Ca(2+)</name>
        <dbReference type="ChEBI" id="CHEBI:29108"/>
    </ligand>
</feature>
<evidence type="ECO:0000256" key="1">
    <source>
        <dbReference type="ARBA" id="ARBA00001913"/>
    </source>
</evidence>
<feature type="transmembrane region" description="Helical" evidence="13">
    <location>
        <begin position="29"/>
        <end position="46"/>
    </location>
</feature>
<keyword evidence="6" id="KW-0378">Hydrolase</keyword>
<proteinExistence type="inferred from homology"/>
<dbReference type="GO" id="GO:0005509">
    <property type="term" value="F:calcium ion binding"/>
    <property type="evidence" value="ECO:0007669"/>
    <property type="project" value="InterPro"/>
</dbReference>
<accession>A0A8J2LPF1</accession>
<comment type="cofactor">
    <cofactor evidence="1 12">
        <name>Ca(2+)</name>
        <dbReference type="ChEBI" id="CHEBI:29108"/>
    </cofactor>
</comment>
<comment type="similarity">
    <text evidence="9">Belongs to the apyrase family.</text>
</comment>
<feature type="binding site" evidence="12">
    <location>
        <position position="161"/>
    </location>
    <ligand>
        <name>Ca(2+)</name>
        <dbReference type="ChEBI" id="CHEBI:29108"/>
    </ligand>
</feature>
<keyword evidence="13" id="KW-0472">Membrane</keyword>
<feature type="non-terminal residue" evidence="14">
    <location>
        <position position="1"/>
    </location>
</feature>
<dbReference type="GO" id="GO:0004050">
    <property type="term" value="F:apyrase activity"/>
    <property type="evidence" value="ECO:0007669"/>
    <property type="project" value="UniProtKB-EC"/>
</dbReference>
<evidence type="ECO:0000256" key="12">
    <source>
        <dbReference type="PIRSR" id="PIRSR609283-1"/>
    </source>
</evidence>
<keyword evidence="4" id="KW-0800">Toxin</keyword>
<dbReference type="AlphaFoldDB" id="A0A8J2LPF1"/>